<gene>
    <name evidence="4" type="ORF">GCM10009550_68780</name>
</gene>
<evidence type="ECO:0000313" key="4">
    <source>
        <dbReference type="EMBL" id="GAA0966461.1"/>
    </source>
</evidence>
<keyword evidence="2 4" id="KW-0808">Transferase</keyword>
<dbReference type="PANTHER" id="PTHR12215:SF10">
    <property type="entry name" value="L-AMINOADIPATE-SEMIALDEHYDE DEHYDROGENASE-PHOSPHOPANTETHEINYL TRANSFERASE"/>
    <property type="match status" value="1"/>
</dbReference>
<dbReference type="EMBL" id="BAAAHH010000044">
    <property type="protein sequence ID" value="GAA0966461.1"/>
    <property type="molecule type" value="Genomic_DNA"/>
</dbReference>
<dbReference type="Gene3D" id="3.90.470.20">
    <property type="entry name" value="4'-phosphopantetheinyl transferase domain"/>
    <property type="match status" value="1"/>
</dbReference>
<dbReference type="InterPro" id="IPR037143">
    <property type="entry name" value="4-PPantetheinyl_Trfase_dom_sf"/>
</dbReference>
<dbReference type="RefSeq" id="WP_344246096.1">
    <property type="nucleotide sequence ID" value="NZ_BAAAHH010000044.1"/>
</dbReference>
<protein>
    <submittedName>
        <fullName evidence="4">4'-phosphopantetheinyl transferase superfamily protein</fullName>
    </submittedName>
</protein>
<dbReference type="Pfam" id="PF01648">
    <property type="entry name" value="ACPS"/>
    <property type="match status" value="1"/>
</dbReference>
<evidence type="ECO:0000256" key="2">
    <source>
        <dbReference type="ARBA" id="ARBA00022679"/>
    </source>
</evidence>
<comment type="caution">
    <text evidence="4">The sequence shown here is derived from an EMBL/GenBank/DDBJ whole genome shotgun (WGS) entry which is preliminary data.</text>
</comment>
<proteinExistence type="inferred from homology"/>
<dbReference type="InterPro" id="IPR050559">
    <property type="entry name" value="P-Pant_transferase_sf"/>
</dbReference>
<feature type="domain" description="4'-phosphopantetheinyl transferase" evidence="3">
    <location>
        <begin position="109"/>
        <end position="180"/>
    </location>
</feature>
<organism evidence="4 5">
    <name type="scientific">Actinocorallia libanotica</name>
    <dbReference type="NCBI Taxonomy" id="46162"/>
    <lineage>
        <taxon>Bacteria</taxon>
        <taxon>Bacillati</taxon>
        <taxon>Actinomycetota</taxon>
        <taxon>Actinomycetes</taxon>
        <taxon>Streptosporangiales</taxon>
        <taxon>Thermomonosporaceae</taxon>
        <taxon>Actinocorallia</taxon>
    </lineage>
</organism>
<dbReference type="InterPro" id="IPR008278">
    <property type="entry name" value="4-PPantetheinyl_Trfase_dom"/>
</dbReference>
<evidence type="ECO:0000256" key="1">
    <source>
        <dbReference type="ARBA" id="ARBA00010990"/>
    </source>
</evidence>
<keyword evidence="5" id="KW-1185">Reference proteome</keyword>
<dbReference type="PANTHER" id="PTHR12215">
    <property type="entry name" value="PHOSPHOPANTETHEINE TRANSFERASE"/>
    <property type="match status" value="1"/>
</dbReference>
<reference evidence="5" key="1">
    <citation type="journal article" date="2019" name="Int. J. Syst. Evol. Microbiol.">
        <title>The Global Catalogue of Microorganisms (GCM) 10K type strain sequencing project: providing services to taxonomists for standard genome sequencing and annotation.</title>
        <authorList>
            <consortium name="The Broad Institute Genomics Platform"/>
            <consortium name="The Broad Institute Genome Sequencing Center for Infectious Disease"/>
            <person name="Wu L."/>
            <person name="Ma J."/>
        </authorList>
    </citation>
    <scope>NUCLEOTIDE SEQUENCE [LARGE SCALE GENOMIC DNA]</scope>
    <source>
        <strain evidence="5">JCM 10696</strain>
    </source>
</reference>
<dbReference type="Proteomes" id="UP001500665">
    <property type="component" value="Unassembled WGS sequence"/>
</dbReference>
<evidence type="ECO:0000313" key="5">
    <source>
        <dbReference type="Proteomes" id="UP001500665"/>
    </source>
</evidence>
<dbReference type="SUPFAM" id="SSF56214">
    <property type="entry name" value="4'-phosphopantetheinyl transferase"/>
    <property type="match status" value="2"/>
</dbReference>
<name>A0ABN1RWN0_9ACTN</name>
<dbReference type="GO" id="GO:0016740">
    <property type="term" value="F:transferase activity"/>
    <property type="evidence" value="ECO:0007669"/>
    <property type="project" value="UniProtKB-KW"/>
</dbReference>
<accession>A0ABN1RWN0</accession>
<sequence>MPDLGFETDVRWGRITSAEAAALELLDATELARRERYLRDADRRRFTLGVNLAKLEVARRTDVPPGRVVLDRTCPDCGAPHGRPRHPGLHLSVSHSGDWVGVAFSRVPVGLDVEERARPMDELDAHVRSAQEPPGDLHVYWTRKEALLKATGDGLKVEMTDLTVSPADRPAALLDWRGRPGLPARTLLRDLEAPDPAYAAALALILPGE</sequence>
<evidence type="ECO:0000259" key="3">
    <source>
        <dbReference type="Pfam" id="PF01648"/>
    </source>
</evidence>
<comment type="similarity">
    <text evidence="1">Belongs to the P-Pant transferase superfamily. Gsp/Sfp/HetI/AcpT family.</text>
</comment>